<dbReference type="RefSeq" id="WP_069185569.1">
    <property type="nucleotide sequence ID" value="NZ_FLYE01000001.1"/>
</dbReference>
<sequence length="82" mass="9192">MFIKIGNFEFDGSFTHSFFIRVPGIGQAFVEKGSVQCASGWFVDARISHVGSREITFDPAPWLLRVMKRNHTNDDGTVTQEG</sequence>
<evidence type="ECO:0000313" key="2">
    <source>
        <dbReference type="Proteomes" id="UP000231658"/>
    </source>
</evidence>
<name>A0A1C3RC53_9PROT</name>
<proteinExistence type="predicted"/>
<dbReference type="Proteomes" id="UP000231658">
    <property type="component" value="Unassembled WGS sequence"/>
</dbReference>
<protein>
    <submittedName>
        <fullName evidence="1">Uncharacterized protein</fullName>
    </submittedName>
</protein>
<dbReference type="EMBL" id="FLYE01000001">
    <property type="protein sequence ID" value="SCA54828.1"/>
    <property type="molecule type" value="Genomic_DNA"/>
</dbReference>
<reference evidence="1 2" key="1">
    <citation type="submission" date="2016-07" db="EMBL/GenBank/DDBJ databases">
        <authorList>
            <person name="Lefevre C.T."/>
        </authorList>
    </citation>
    <scope>NUCLEOTIDE SEQUENCE [LARGE SCALE GENOMIC DNA]</scope>
    <source>
        <strain evidence="1">PR1</strain>
    </source>
</reference>
<accession>A0A1C3RC53</accession>
<dbReference type="AlphaFoldDB" id="A0A1C3RC53"/>
<gene>
    <name evidence="1" type="ORF">MTBPR1_10075</name>
</gene>
<organism evidence="1 2">
    <name type="scientific">Candidatus Terasakiella magnetica</name>
    <dbReference type="NCBI Taxonomy" id="1867952"/>
    <lineage>
        <taxon>Bacteria</taxon>
        <taxon>Pseudomonadati</taxon>
        <taxon>Pseudomonadota</taxon>
        <taxon>Alphaproteobacteria</taxon>
        <taxon>Rhodospirillales</taxon>
        <taxon>Terasakiellaceae</taxon>
        <taxon>Terasakiella</taxon>
    </lineage>
</organism>
<evidence type="ECO:0000313" key="1">
    <source>
        <dbReference type="EMBL" id="SCA54828.1"/>
    </source>
</evidence>
<keyword evidence="2" id="KW-1185">Reference proteome</keyword>